<proteinExistence type="predicted"/>
<dbReference type="RefSeq" id="WP_345600771.1">
    <property type="nucleotide sequence ID" value="NZ_BAABLT010000017.1"/>
</dbReference>
<keyword evidence="2" id="KW-1185">Reference proteome</keyword>
<gene>
    <name evidence="1" type="ORF">ACFQ16_11175</name>
</gene>
<dbReference type="Gene3D" id="1.20.58.1320">
    <property type="match status" value="1"/>
</dbReference>
<reference evidence="2" key="1">
    <citation type="journal article" date="2019" name="Int. J. Syst. Evol. Microbiol.">
        <title>The Global Catalogue of Microorganisms (GCM) 10K type strain sequencing project: providing services to taxonomists for standard genome sequencing and annotation.</title>
        <authorList>
            <consortium name="The Broad Institute Genomics Platform"/>
            <consortium name="The Broad Institute Genome Sequencing Center for Infectious Disease"/>
            <person name="Wu L."/>
            <person name="Ma J."/>
        </authorList>
    </citation>
    <scope>NUCLEOTIDE SEQUENCE [LARGE SCALE GENOMIC DNA]</scope>
    <source>
        <strain evidence="2">CCUG 56401</strain>
    </source>
</reference>
<evidence type="ECO:0000313" key="2">
    <source>
        <dbReference type="Proteomes" id="UP001597018"/>
    </source>
</evidence>
<dbReference type="Gene3D" id="1.20.58.480">
    <property type="match status" value="1"/>
</dbReference>
<sequence length="359" mass="39480">MRATANSEYGAADQVDAVRTADPLGADLACRDLVRMNQRADVAALVRGLRALLPELDRVARFTDDECLAAMRDLGMFLGSIKRHGTEPAEAVPEAVPVLAELGRRTGMVPRDTVLHYCVWNPDGVRRRTYTGDAQERVLQDSVRHVFPALRTALEGCDELARADPADARFAELVRMIDGHVAAMVESIDLVLGEVGPVFFARTLRPYFEEITFGGVTYLGPAAAQVPLWLVDEAVWLADDSGDYARFLHESVPYTLPRWRALHARWRGTSSAVTRLVRTVEEAGGVDRAGPGARAGADALVGLLRTLITFRGRHFRIARQAYREDVRLYAVGSGGASIDLLHQVLLLTRQNARMVRAVT</sequence>
<name>A0ABW3FRD5_9PSEU</name>
<dbReference type="EMBL" id="JBHTIW010000006">
    <property type="protein sequence ID" value="MFD0920302.1"/>
    <property type="molecule type" value="Genomic_DNA"/>
</dbReference>
<comment type="caution">
    <text evidence="1">The sequence shown here is derived from an EMBL/GenBank/DDBJ whole genome shotgun (WGS) entry which is preliminary data.</text>
</comment>
<dbReference type="SUPFAM" id="SSF140959">
    <property type="entry name" value="Indolic compounds 2,3-dioxygenase-like"/>
    <property type="match status" value="1"/>
</dbReference>
<dbReference type="Pfam" id="PF08933">
    <property type="entry name" value="PrnB"/>
    <property type="match status" value="1"/>
</dbReference>
<dbReference type="InterPro" id="IPR015029">
    <property type="entry name" value="PrnB"/>
</dbReference>
<dbReference type="InterPro" id="IPR037217">
    <property type="entry name" value="Trp/Indoleamine_2_3_dOase-like"/>
</dbReference>
<organism evidence="1 2">
    <name type="scientific">Saccharopolyspora rosea</name>
    <dbReference type="NCBI Taxonomy" id="524884"/>
    <lineage>
        <taxon>Bacteria</taxon>
        <taxon>Bacillati</taxon>
        <taxon>Actinomycetota</taxon>
        <taxon>Actinomycetes</taxon>
        <taxon>Pseudonocardiales</taxon>
        <taxon>Pseudonocardiaceae</taxon>
        <taxon>Saccharopolyspora</taxon>
    </lineage>
</organism>
<accession>A0ABW3FRD5</accession>
<protein>
    <submittedName>
        <fullName evidence="1">Monodechloroaminopyrrolnitrin synthase PrnB family protein</fullName>
    </submittedName>
</protein>
<evidence type="ECO:0000313" key="1">
    <source>
        <dbReference type="EMBL" id="MFD0920302.1"/>
    </source>
</evidence>
<dbReference type="Proteomes" id="UP001597018">
    <property type="component" value="Unassembled WGS sequence"/>
</dbReference>